<dbReference type="EMBL" id="OU503041">
    <property type="protein sequence ID" value="CAI9764063.1"/>
    <property type="molecule type" value="Genomic_DNA"/>
</dbReference>
<keyword evidence="2" id="KW-1185">Reference proteome</keyword>
<protein>
    <submittedName>
        <fullName evidence="1">Uncharacterized protein</fullName>
    </submittedName>
</protein>
<sequence length="109" mass="11753">MALAAIENLGPNSAHDFPIRPVIAQHSISPLGFTITAALSLKNKPGLPPSRWSSPYYSASQRKLVQPAIDLLNEDDIKILHAVLSVQFTIIAFVTPGRNLLMADPPALT</sequence>
<evidence type="ECO:0000313" key="2">
    <source>
        <dbReference type="Proteomes" id="UP000834106"/>
    </source>
</evidence>
<dbReference type="AlphaFoldDB" id="A0AAD1Z707"/>
<evidence type="ECO:0000313" key="1">
    <source>
        <dbReference type="EMBL" id="CAI9764063.1"/>
    </source>
</evidence>
<gene>
    <name evidence="1" type="ORF">FPE_LOCUS11493</name>
</gene>
<proteinExistence type="predicted"/>
<dbReference type="Proteomes" id="UP000834106">
    <property type="component" value="Chromosome 6"/>
</dbReference>
<organism evidence="1 2">
    <name type="scientific">Fraxinus pennsylvanica</name>
    <dbReference type="NCBI Taxonomy" id="56036"/>
    <lineage>
        <taxon>Eukaryota</taxon>
        <taxon>Viridiplantae</taxon>
        <taxon>Streptophyta</taxon>
        <taxon>Embryophyta</taxon>
        <taxon>Tracheophyta</taxon>
        <taxon>Spermatophyta</taxon>
        <taxon>Magnoliopsida</taxon>
        <taxon>eudicotyledons</taxon>
        <taxon>Gunneridae</taxon>
        <taxon>Pentapetalae</taxon>
        <taxon>asterids</taxon>
        <taxon>lamiids</taxon>
        <taxon>Lamiales</taxon>
        <taxon>Oleaceae</taxon>
        <taxon>Oleeae</taxon>
        <taxon>Fraxinus</taxon>
    </lineage>
</organism>
<name>A0AAD1Z707_9LAMI</name>
<accession>A0AAD1Z707</accession>
<reference evidence="1" key="1">
    <citation type="submission" date="2023-05" db="EMBL/GenBank/DDBJ databases">
        <authorList>
            <person name="Huff M."/>
        </authorList>
    </citation>
    <scope>NUCLEOTIDE SEQUENCE</scope>
</reference>